<dbReference type="SUPFAM" id="SSF144064">
    <property type="entry name" value="Heme iron utilization protein-like"/>
    <property type="match status" value="1"/>
</dbReference>
<dbReference type="EMBL" id="BAFC01000059">
    <property type="protein sequence ID" value="GAB39171.1"/>
    <property type="molecule type" value="Genomic_DNA"/>
</dbReference>
<evidence type="ECO:0000313" key="2">
    <source>
        <dbReference type="EMBL" id="GAB39171.1"/>
    </source>
</evidence>
<sequence length="335" mass="35385">MATMPANPPDPRQPTTGSARRCARDGACRCNRAAHASDLDALLADPQFSGHLLRGNASAIGPHLPLLDQIVGVTVAGPVILNDVGVHETPTVMGGPIRCRPGRVSLRLHPDHLGAALVSEPAAQAPPMLRLFDTDGNTAHATYLTEASDRLAFEAIGLSTDTFSSDGPPDVDMANEAPEVVVCSDDSLDDQVAQPDSILVDGGVSRLASMPAREGFARIESRQAVAALEHAALHGVELTMAATAPGCVQLHHDQLDGAREHEGQMLLASGRGRAMINFNLVTECWVTWSQGVWGPTGSIEIYDRHARCGMVITQTGAVPPAMFDAWDHLMAELAA</sequence>
<dbReference type="Gene3D" id="3.40.1570.10">
    <property type="entry name" value="HemS/ChuS/ChuX like domains"/>
    <property type="match status" value="2"/>
</dbReference>
<evidence type="ECO:0008006" key="4">
    <source>
        <dbReference type="Google" id="ProtNLM"/>
    </source>
</evidence>
<gene>
    <name evidence="2" type="ORF">GOSPT_059_00330</name>
</gene>
<keyword evidence="3" id="KW-1185">Reference proteome</keyword>
<feature type="compositionally biased region" description="Pro residues" evidence="1">
    <location>
        <begin position="1"/>
        <end position="12"/>
    </location>
</feature>
<reference evidence="2 3" key="1">
    <citation type="submission" date="2012-02" db="EMBL/GenBank/DDBJ databases">
        <title>Whole genome shotgun sequence of Gordonia sputi NBRC 100414.</title>
        <authorList>
            <person name="Yoshida I."/>
            <person name="Hosoyama A."/>
            <person name="Tsuchikane K."/>
            <person name="Katsumata H."/>
            <person name="Yamazaki S."/>
            <person name="Fujita N."/>
        </authorList>
    </citation>
    <scope>NUCLEOTIDE SEQUENCE [LARGE SCALE GENOMIC DNA]</scope>
    <source>
        <strain evidence="2 3">NBRC 100414</strain>
    </source>
</reference>
<comment type="caution">
    <text evidence="2">The sequence shown here is derived from an EMBL/GenBank/DDBJ whole genome shotgun (WGS) entry which is preliminary data.</text>
</comment>
<evidence type="ECO:0000256" key="1">
    <source>
        <dbReference type="SAM" id="MobiDB-lite"/>
    </source>
</evidence>
<proteinExistence type="predicted"/>
<name>H5U0B3_9ACTN</name>
<evidence type="ECO:0000313" key="3">
    <source>
        <dbReference type="Proteomes" id="UP000005845"/>
    </source>
</evidence>
<dbReference type="InterPro" id="IPR053733">
    <property type="entry name" value="Heme_Transport_Util_sf"/>
</dbReference>
<dbReference type="eggNOG" id="COG3720">
    <property type="taxonomic scope" value="Bacteria"/>
</dbReference>
<dbReference type="Proteomes" id="UP000005845">
    <property type="component" value="Unassembled WGS sequence"/>
</dbReference>
<protein>
    <recommendedName>
        <fullName evidence="4">Haemin-degrading HemS/ChuX domain-containing protein</fullName>
    </recommendedName>
</protein>
<dbReference type="AlphaFoldDB" id="H5U0B3"/>
<feature type="region of interest" description="Disordered" evidence="1">
    <location>
        <begin position="1"/>
        <end position="20"/>
    </location>
</feature>
<organism evidence="2 3">
    <name type="scientific">Gordonia sputi NBRC 100414</name>
    <dbReference type="NCBI Taxonomy" id="1089453"/>
    <lineage>
        <taxon>Bacteria</taxon>
        <taxon>Bacillati</taxon>
        <taxon>Actinomycetota</taxon>
        <taxon>Actinomycetes</taxon>
        <taxon>Mycobacteriales</taxon>
        <taxon>Gordoniaceae</taxon>
        <taxon>Gordonia</taxon>
    </lineage>
</organism>
<accession>H5U0B3</accession>